<evidence type="ECO:0000259" key="1">
    <source>
        <dbReference type="Pfam" id="PF13966"/>
    </source>
</evidence>
<accession>A0ABD1YXN7</accession>
<dbReference type="EMBL" id="JBHFFA010000003">
    <property type="protein sequence ID" value="KAL2635331.1"/>
    <property type="molecule type" value="Genomic_DNA"/>
</dbReference>
<dbReference type="Proteomes" id="UP001605036">
    <property type="component" value="Unassembled WGS sequence"/>
</dbReference>
<evidence type="ECO:0000313" key="2">
    <source>
        <dbReference type="EMBL" id="KAL2635331.1"/>
    </source>
</evidence>
<dbReference type="AlphaFoldDB" id="A0ABD1YXN7"/>
<comment type="caution">
    <text evidence="2">The sequence shown here is derived from an EMBL/GenBank/DDBJ whole genome shotgun (WGS) entry which is preliminary data.</text>
</comment>
<feature type="domain" description="Reverse transcriptase zinc-binding" evidence="1">
    <location>
        <begin position="103"/>
        <end position="168"/>
    </location>
</feature>
<keyword evidence="3" id="KW-1185">Reference proteome</keyword>
<gene>
    <name evidence="2" type="ORF">R1flu_006810</name>
</gene>
<evidence type="ECO:0000313" key="3">
    <source>
        <dbReference type="Proteomes" id="UP001605036"/>
    </source>
</evidence>
<name>A0ABD1YXN7_9MARC</name>
<sequence length="267" mass="30832">MRYVGRLMSGEVSDWAQITRFFIRQHMQRRTYNREVQGWMAEEGLLLLPPFSTPQSETAKNILQSWLDSPLQVLVQARGCEEAPEDLSDKWPTNTYELTWSARWRKLWSSGGTPRVKLWTWKVLRRAFFTGERAMKLNMNDGTCCRCKGSCETVPHLFFDCRYSQVLWKSLQEASIKARTSFRVPHGLLETIDEALKRSRADALSFMSSTTSLGQFGLTGTRLFSTTSYKLRPCESLWNRRDSRWNAVSTIKAQALDGGRASVPWRN</sequence>
<dbReference type="Pfam" id="PF13966">
    <property type="entry name" value="zf-RVT"/>
    <property type="match status" value="1"/>
</dbReference>
<reference evidence="2 3" key="1">
    <citation type="submission" date="2024-09" db="EMBL/GenBank/DDBJ databases">
        <title>Chromosome-scale assembly of Riccia fluitans.</title>
        <authorList>
            <person name="Paukszto L."/>
            <person name="Sawicki J."/>
            <person name="Karawczyk K."/>
            <person name="Piernik-Szablinska J."/>
            <person name="Szczecinska M."/>
            <person name="Mazdziarz M."/>
        </authorList>
    </citation>
    <scope>NUCLEOTIDE SEQUENCE [LARGE SCALE GENOMIC DNA]</scope>
    <source>
        <strain evidence="2">Rf_01</strain>
        <tissue evidence="2">Aerial parts of the thallus</tissue>
    </source>
</reference>
<organism evidence="2 3">
    <name type="scientific">Riccia fluitans</name>
    <dbReference type="NCBI Taxonomy" id="41844"/>
    <lineage>
        <taxon>Eukaryota</taxon>
        <taxon>Viridiplantae</taxon>
        <taxon>Streptophyta</taxon>
        <taxon>Embryophyta</taxon>
        <taxon>Marchantiophyta</taxon>
        <taxon>Marchantiopsida</taxon>
        <taxon>Marchantiidae</taxon>
        <taxon>Marchantiales</taxon>
        <taxon>Ricciaceae</taxon>
        <taxon>Riccia</taxon>
    </lineage>
</organism>
<proteinExistence type="predicted"/>
<protein>
    <recommendedName>
        <fullName evidence="1">Reverse transcriptase zinc-binding domain-containing protein</fullName>
    </recommendedName>
</protein>
<dbReference type="InterPro" id="IPR026960">
    <property type="entry name" value="RVT-Znf"/>
</dbReference>